<comment type="caution">
    <text evidence="2">The sequence shown here is derived from an EMBL/GenBank/DDBJ whole genome shotgun (WGS) entry which is preliminary data.</text>
</comment>
<dbReference type="RefSeq" id="WP_227521043.1">
    <property type="nucleotide sequence ID" value="NZ_JBHTBD010000005.1"/>
</dbReference>
<reference evidence="3" key="1">
    <citation type="journal article" date="2019" name="Int. J. Syst. Evol. Microbiol.">
        <title>The Global Catalogue of Microorganisms (GCM) 10K type strain sequencing project: providing services to taxonomists for standard genome sequencing and annotation.</title>
        <authorList>
            <consortium name="The Broad Institute Genomics Platform"/>
            <consortium name="The Broad Institute Genome Sequencing Center for Infectious Disease"/>
            <person name="Wu L."/>
            <person name="Ma J."/>
        </authorList>
    </citation>
    <scope>NUCLEOTIDE SEQUENCE [LARGE SCALE GENOMIC DNA]</scope>
    <source>
        <strain evidence="3">CCUG 60559</strain>
    </source>
</reference>
<organism evidence="2 3">
    <name type="scientific">Marinobacter aromaticivorans</name>
    <dbReference type="NCBI Taxonomy" id="1494078"/>
    <lineage>
        <taxon>Bacteria</taxon>
        <taxon>Pseudomonadati</taxon>
        <taxon>Pseudomonadota</taxon>
        <taxon>Gammaproteobacteria</taxon>
        <taxon>Pseudomonadales</taxon>
        <taxon>Marinobacteraceae</taxon>
        <taxon>Marinobacter</taxon>
    </lineage>
</organism>
<name>A0ABW2IXP7_9GAMM</name>
<proteinExistence type="predicted"/>
<protein>
    <submittedName>
        <fullName evidence="2">AraC family transcriptional regulator</fullName>
    </submittedName>
</protein>
<evidence type="ECO:0000256" key="1">
    <source>
        <dbReference type="SAM" id="Phobius"/>
    </source>
</evidence>
<sequence length="190" mass="20838">MLGPEKTKKSHGRERKQLSRGLWAGAGAWLAVAILIMSIPAAASPLDEEITALQAEVFAHANAVLALEQKVLHPVDTRLAVFLTLASRGGIELDSVELFVDGKPVASHLYNPRESGALEQGGVQQLFTGNLANGTHELKTVITGRAANDRFVRRESTHRFQKRPGVLRLQMALEARAPDYEPRVAFVEWK</sequence>
<keyword evidence="3" id="KW-1185">Reference proteome</keyword>
<keyword evidence="1" id="KW-1133">Transmembrane helix</keyword>
<evidence type="ECO:0000313" key="2">
    <source>
        <dbReference type="EMBL" id="MFC7295659.1"/>
    </source>
</evidence>
<dbReference type="Proteomes" id="UP001596506">
    <property type="component" value="Unassembled WGS sequence"/>
</dbReference>
<keyword evidence="1" id="KW-0812">Transmembrane</keyword>
<evidence type="ECO:0000313" key="3">
    <source>
        <dbReference type="Proteomes" id="UP001596506"/>
    </source>
</evidence>
<feature type="transmembrane region" description="Helical" evidence="1">
    <location>
        <begin position="21"/>
        <end position="43"/>
    </location>
</feature>
<accession>A0ABW2IXP7</accession>
<gene>
    <name evidence="2" type="ORF">ACFQQA_13105</name>
</gene>
<keyword evidence="1" id="KW-0472">Membrane</keyword>
<dbReference type="EMBL" id="JBHTBD010000005">
    <property type="protein sequence ID" value="MFC7295659.1"/>
    <property type="molecule type" value="Genomic_DNA"/>
</dbReference>